<protein>
    <submittedName>
        <fullName evidence="1">Uncharacterized protein</fullName>
    </submittedName>
</protein>
<proteinExistence type="predicted"/>
<dbReference type="EMBL" id="UGLH01000002">
    <property type="protein sequence ID" value="STT72352.1"/>
    <property type="molecule type" value="Genomic_DNA"/>
</dbReference>
<dbReference type="Proteomes" id="UP000254340">
    <property type="component" value="Unassembled WGS sequence"/>
</dbReference>
<sequence>MMLIYNFCTGGFNRVFPDVKLQYMPQHVDADIINAGTHSNHAKIGCL</sequence>
<organism evidence="1 2">
    <name type="scientific">Klebsiella pneumoniae</name>
    <dbReference type="NCBI Taxonomy" id="573"/>
    <lineage>
        <taxon>Bacteria</taxon>
        <taxon>Pseudomonadati</taxon>
        <taxon>Pseudomonadota</taxon>
        <taxon>Gammaproteobacteria</taxon>
        <taxon>Enterobacterales</taxon>
        <taxon>Enterobacteriaceae</taxon>
        <taxon>Klebsiella/Raoultella group</taxon>
        <taxon>Klebsiella</taxon>
        <taxon>Klebsiella pneumoniae complex</taxon>
    </lineage>
</organism>
<name>A0A377X7B3_KLEPN</name>
<gene>
    <name evidence="1" type="ORF">NCTC5047_00032</name>
</gene>
<evidence type="ECO:0000313" key="2">
    <source>
        <dbReference type="Proteomes" id="UP000254340"/>
    </source>
</evidence>
<dbReference type="AlphaFoldDB" id="A0A377X7B3"/>
<reference evidence="1 2" key="1">
    <citation type="submission" date="2018-06" db="EMBL/GenBank/DDBJ databases">
        <authorList>
            <consortium name="Pathogen Informatics"/>
            <person name="Doyle S."/>
        </authorList>
    </citation>
    <scope>NUCLEOTIDE SEQUENCE [LARGE SCALE GENOMIC DNA]</scope>
    <source>
        <strain evidence="1 2">NCTC5047</strain>
    </source>
</reference>
<accession>A0A377X7B3</accession>
<evidence type="ECO:0000313" key="1">
    <source>
        <dbReference type="EMBL" id="STT72352.1"/>
    </source>
</evidence>